<evidence type="ECO:0000313" key="2">
    <source>
        <dbReference type="Proteomes" id="UP000070063"/>
    </source>
</evidence>
<reference evidence="1 2" key="1">
    <citation type="submission" date="2016-01" db="EMBL/GenBank/DDBJ databases">
        <authorList>
            <person name="Mitreva M."/>
            <person name="Pepin K.H."/>
            <person name="Mihindukulasuriya K.A."/>
            <person name="Fulton R."/>
            <person name="Fronick C."/>
            <person name="O'Laughlin M."/>
            <person name="Miner T."/>
            <person name="Herter B."/>
            <person name="Rosa B.A."/>
            <person name="Cordes M."/>
            <person name="Tomlinson C."/>
            <person name="Wollam A."/>
            <person name="Palsikar V.B."/>
            <person name="Mardis E.R."/>
            <person name="Wilson R.K."/>
        </authorList>
    </citation>
    <scope>NUCLEOTIDE SEQUENCE [LARGE SCALE GENOMIC DNA]</scope>
    <source>
        <strain evidence="1 2">MJR7738</strain>
    </source>
</reference>
<accession>A0ABD4EKK7</accession>
<sequence>MITLFIFDGQDERAFLCLSYFQIIVRTQVDEGQLGFQYVLLVLCEFYYSSVNIFE</sequence>
<evidence type="ECO:0000313" key="1">
    <source>
        <dbReference type="EMBL" id="KXA40481.1"/>
    </source>
</evidence>
<name>A0ABD4EKK7_STALU</name>
<protein>
    <submittedName>
        <fullName evidence="1">Uncharacterized protein</fullName>
    </submittedName>
</protein>
<dbReference type="Proteomes" id="UP000070063">
    <property type="component" value="Unassembled WGS sequence"/>
</dbReference>
<comment type="caution">
    <text evidence="1">The sequence shown here is derived from an EMBL/GenBank/DDBJ whole genome shotgun (WGS) entry which is preliminary data.</text>
</comment>
<dbReference type="EMBL" id="LRQI01000004">
    <property type="protein sequence ID" value="KXA40481.1"/>
    <property type="molecule type" value="Genomic_DNA"/>
</dbReference>
<dbReference type="AlphaFoldDB" id="A0ABD4EKK7"/>
<gene>
    <name evidence="1" type="ORF">HMPREF3225_00107</name>
</gene>
<organism evidence="1 2">
    <name type="scientific">Staphylococcus lugdunensis</name>
    <dbReference type="NCBI Taxonomy" id="28035"/>
    <lineage>
        <taxon>Bacteria</taxon>
        <taxon>Bacillati</taxon>
        <taxon>Bacillota</taxon>
        <taxon>Bacilli</taxon>
        <taxon>Bacillales</taxon>
        <taxon>Staphylococcaceae</taxon>
        <taxon>Staphylococcus</taxon>
    </lineage>
</organism>
<proteinExistence type="predicted"/>